<evidence type="ECO:0000313" key="3">
    <source>
        <dbReference type="Proteomes" id="UP000820669"/>
    </source>
</evidence>
<dbReference type="SUPFAM" id="SSF52540">
    <property type="entry name" value="P-loop containing nucleoside triphosphate hydrolases"/>
    <property type="match status" value="1"/>
</dbReference>
<dbReference type="InterPro" id="IPR027417">
    <property type="entry name" value="P-loop_NTPase"/>
</dbReference>
<protein>
    <submittedName>
        <fullName evidence="2">ParA family protein</fullName>
    </submittedName>
</protein>
<dbReference type="Pfam" id="PF13614">
    <property type="entry name" value="AAA_31"/>
    <property type="match status" value="1"/>
</dbReference>
<sequence>MHLGWTPIAEEAERAARVLHPDRYSMPRPTHRRVITVANQKGGVGKTTSTVNVAAALAMHGIRVLVIDLDPQGNASTALGVEHRAGTPSVYEALLGEISLLEAAAQSTASPNLLCVPATIDLAGAEIELVSMVAREARLKQALADHVLDQLDVDYVLIDCPPSLGLLTVNALVAAAEVLIPIQCEYYALEGLGQLLSNIDLVRSHLNTRLHVSTILLTMYDGRTKLADQVTSEVRQHFGGTVLRTVIPRSVKVSEAPGYSQTVLAYDPGSRGAMSYVDAAREIALHGAHMGLPETNGR</sequence>
<dbReference type="RefSeq" id="WP_169383976.1">
    <property type="nucleotide sequence ID" value="NZ_JAAXLA010000058.1"/>
</dbReference>
<feature type="domain" description="AAA" evidence="1">
    <location>
        <begin position="33"/>
        <end position="211"/>
    </location>
</feature>
<dbReference type="EMBL" id="JAAXLA010000058">
    <property type="protein sequence ID" value="NMI00502.1"/>
    <property type="molecule type" value="Genomic_DNA"/>
</dbReference>
<gene>
    <name evidence="2" type="ORF">HF526_24780</name>
</gene>
<dbReference type="InterPro" id="IPR025669">
    <property type="entry name" value="AAA_dom"/>
</dbReference>
<dbReference type="Gene3D" id="3.40.50.300">
    <property type="entry name" value="P-loop containing nucleotide triphosphate hydrolases"/>
    <property type="match status" value="1"/>
</dbReference>
<dbReference type="CDD" id="cd02042">
    <property type="entry name" value="ParAB_family"/>
    <property type="match status" value="1"/>
</dbReference>
<reference evidence="2 3" key="1">
    <citation type="submission" date="2020-04" db="EMBL/GenBank/DDBJ databases">
        <authorList>
            <person name="Klaysubun C."/>
            <person name="Duangmal K."/>
            <person name="Lipun K."/>
        </authorList>
    </citation>
    <scope>NUCLEOTIDE SEQUENCE [LARGE SCALE GENOMIC DNA]</scope>
    <source>
        <strain evidence="2 3">K10HN5</strain>
    </source>
</reference>
<accession>A0ABX1SJE1</accession>
<dbReference type="PANTHER" id="PTHR13696">
    <property type="entry name" value="P-LOOP CONTAINING NUCLEOSIDE TRIPHOSPHATE HYDROLASE"/>
    <property type="match status" value="1"/>
</dbReference>
<dbReference type="InterPro" id="IPR050678">
    <property type="entry name" value="DNA_Partitioning_ATPase"/>
</dbReference>
<evidence type="ECO:0000313" key="2">
    <source>
        <dbReference type="EMBL" id="NMI00502.1"/>
    </source>
</evidence>
<comment type="caution">
    <text evidence="2">The sequence shown here is derived from an EMBL/GenBank/DDBJ whole genome shotgun (WGS) entry which is preliminary data.</text>
</comment>
<proteinExistence type="predicted"/>
<evidence type="ECO:0000259" key="1">
    <source>
        <dbReference type="Pfam" id="PF13614"/>
    </source>
</evidence>
<dbReference type="Proteomes" id="UP000820669">
    <property type="component" value="Unassembled WGS sequence"/>
</dbReference>
<name>A0ABX1SJE1_9PSEU</name>
<dbReference type="PANTHER" id="PTHR13696:SF52">
    <property type="entry name" value="PARA FAMILY PROTEIN CT_582"/>
    <property type="match status" value="1"/>
</dbReference>
<organism evidence="2 3">
    <name type="scientific">Pseudonocardia acidicola</name>
    <dbReference type="NCBI Taxonomy" id="2724939"/>
    <lineage>
        <taxon>Bacteria</taxon>
        <taxon>Bacillati</taxon>
        <taxon>Actinomycetota</taxon>
        <taxon>Actinomycetes</taxon>
        <taxon>Pseudonocardiales</taxon>
        <taxon>Pseudonocardiaceae</taxon>
        <taxon>Pseudonocardia</taxon>
    </lineage>
</organism>
<keyword evidence="3" id="KW-1185">Reference proteome</keyword>